<dbReference type="Proteomes" id="UP000017118">
    <property type="component" value="Chromosome"/>
</dbReference>
<dbReference type="SUPFAM" id="SSF48150">
    <property type="entry name" value="DNA-glycosylase"/>
    <property type="match status" value="1"/>
</dbReference>
<evidence type="ECO:0000256" key="8">
    <source>
        <dbReference type="ARBA" id="ARBA00023295"/>
    </source>
</evidence>
<dbReference type="PATRIC" id="fig|1345695.10.peg.4376"/>
<dbReference type="EMBL" id="CP006721">
    <property type="protein sequence ID" value="AGX41412.1"/>
    <property type="molecule type" value="Genomic_DNA"/>
</dbReference>
<dbReference type="Pfam" id="PF07934">
    <property type="entry name" value="OGG_N"/>
    <property type="match status" value="1"/>
</dbReference>
<dbReference type="InterPro" id="IPR012904">
    <property type="entry name" value="OGG_N"/>
</dbReference>
<keyword evidence="5" id="KW-0234">DNA repair</keyword>
<evidence type="ECO:0000256" key="2">
    <source>
        <dbReference type="ARBA" id="ARBA00012720"/>
    </source>
</evidence>
<comment type="catalytic activity">
    <reaction evidence="9">
        <text>2'-deoxyribonucleotide-(2'-deoxyribose 5'-phosphate)-2'-deoxyribonucleotide-DNA = a 3'-end 2'-deoxyribonucleotide-(2,3-dehydro-2,3-deoxyribose 5'-phosphate)-DNA + a 5'-end 5'-phospho-2'-deoxyribonucleoside-DNA + H(+)</text>
        <dbReference type="Rhea" id="RHEA:66592"/>
        <dbReference type="Rhea" id="RHEA-COMP:13180"/>
        <dbReference type="Rhea" id="RHEA-COMP:16897"/>
        <dbReference type="Rhea" id="RHEA-COMP:17067"/>
        <dbReference type="ChEBI" id="CHEBI:15378"/>
        <dbReference type="ChEBI" id="CHEBI:136412"/>
        <dbReference type="ChEBI" id="CHEBI:157695"/>
        <dbReference type="ChEBI" id="CHEBI:167181"/>
        <dbReference type="EC" id="4.2.99.18"/>
    </reaction>
</comment>
<evidence type="ECO:0000256" key="5">
    <source>
        <dbReference type="ARBA" id="ARBA00023204"/>
    </source>
</evidence>
<evidence type="ECO:0000256" key="7">
    <source>
        <dbReference type="ARBA" id="ARBA00023268"/>
    </source>
</evidence>
<comment type="similarity">
    <text evidence="1">Belongs to the type-1 OGG1 family.</text>
</comment>
<sequence>MDYKSIRECNEYILIESIKNFKLKQIFECGQCFRFEKISDTNYIVVAFERVIELIEDGENILIYNSNESDVRDIWIKYFDLHRDYSYIKNELSKDDLLRKSIEFGTGIRILNQDPFEILISFIISARNSIPSIMKTINKISTKWGTEILYKGKTYYAFPTIEQIKNATLEEIQETGASFRSKYIIDTIANVYSSKQAMNQESLQKREELKKYDLDYIKSLNDDDCHKALQEFKGVGAKVADCVMLFSMEKYSAFPVDVWVKRAMIHFYGAQDASLNKIRIFARNKFGKLSGFAQQYLFYYARENKIKIDEE</sequence>
<dbReference type="RefSeq" id="WP_022743701.1">
    <property type="nucleotide sequence ID" value="NC_022571.1"/>
</dbReference>
<keyword evidence="8 11" id="KW-0326">Glycosidase</keyword>
<dbReference type="AlphaFoldDB" id="U5MPT5"/>
<dbReference type="Gene3D" id="1.10.1670.10">
    <property type="entry name" value="Helix-hairpin-Helix base-excision DNA repair enzymes (C-terminal)"/>
    <property type="match status" value="1"/>
</dbReference>
<evidence type="ECO:0000259" key="10">
    <source>
        <dbReference type="SMART" id="SM00478"/>
    </source>
</evidence>
<dbReference type="HOGENOM" id="CLU_027543_3_0_9"/>
<accession>U5MPT5</accession>
<dbReference type="InterPro" id="IPR003265">
    <property type="entry name" value="HhH-GPD_domain"/>
</dbReference>
<keyword evidence="4 11" id="KW-0378">Hydrolase</keyword>
<dbReference type="OrthoDB" id="9798522at2"/>
<dbReference type="KEGG" id="csb:CLSA_c03620"/>
<dbReference type="PANTHER" id="PTHR10242">
    <property type="entry name" value="8-OXOGUANINE DNA GLYCOSYLASE"/>
    <property type="match status" value="1"/>
</dbReference>
<dbReference type="PANTHER" id="PTHR10242:SF2">
    <property type="entry name" value="N-GLYCOSYLASE_DNA LYASE"/>
    <property type="match status" value="1"/>
</dbReference>
<dbReference type="GO" id="GO:0140078">
    <property type="term" value="F:class I DNA-(apurinic or apyrimidinic site) endonuclease activity"/>
    <property type="evidence" value="ECO:0007669"/>
    <property type="project" value="UniProtKB-EC"/>
</dbReference>
<evidence type="ECO:0000256" key="3">
    <source>
        <dbReference type="ARBA" id="ARBA00022763"/>
    </source>
</evidence>
<dbReference type="InterPro" id="IPR052054">
    <property type="entry name" value="Oxidative_DNA_repair_enzyme"/>
</dbReference>
<gene>
    <name evidence="11" type="ORF">CLSA_c03620</name>
</gene>
<evidence type="ECO:0000256" key="1">
    <source>
        <dbReference type="ARBA" id="ARBA00010679"/>
    </source>
</evidence>
<evidence type="ECO:0000256" key="4">
    <source>
        <dbReference type="ARBA" id="ARBA00022801"/>
    </source>
</evidence>
<dbReference type="GO" id="GO:0006284">
    <property type="term" value="P:base-excision repair"/>
    <property type="evidence" value="ECO:0007669"/>
    <property type="project" value="InterPro"/>
</dbReference>
<dbReference type="GO" id="GO:0008534">
    <property type="term" value="F:oxidized purine nucleobase lesion DNA N-glycosylase activity"/>
    <property type="evidence" value="ECO:0007669"/>
    <property type="project" value="InterPro"/>
</dbReference>
<keyword evidence="3" id="KW-0227">DNA damage</keyword>
<feature type="domain" description="HhH-GPD" evidence="10">
    <location>
        <begin position="124"/>
        <end position="302"/>
    </location>
</feature>
<evidence type="ECO:0000256" key="6">
    <source>
        <dbReference type="ARBA" id="ARBA00023239"/>
    </source>
</evidence>
<keyword evidence="12" id="KW-1185">Reference proteome</keyword>
<dbReference type="CDD" id="cd00056">
    <property type="entry name" value="ENDO3c"/>
    <property type="match status" value="1"/>
</dbReference>
<dbReference type="InterPro" id="IPR023170">
    <property type="entry name" value="HhH_base_excis_C"/>
</dbReference>
<reference evidence="11 12" key="1">
    <citation type="journal article" date="2013" name="Genome Announc.">
        <title>Complete Genome Sequence of the Solvent Producer Clostridium saccharobutylicum NCP262 (DSM 13864).</title>
        <authorList>
            <person name="Poehlein A."/>
            <person name="Hartwich K."/>
            <person name="Krabben P."/>
            <person name="Ehrenreich A."/>
            <person name="Liebl W."/>
            <person name="Durre P."/>
            <person name="Gottschalk G."/>
            <person name="Daniel R."/>
        </authorList>
    </citation>
    <scope>NUCLEOTIDE SEQUENCE [LARGE SCALE GENOMIC DNA]</scope>
    <source>
        <strain evidence="11">DSM 13864</strain>
    </source>
</reference>
<dbReference type="InterPro" id="IPR011257">
    <property type="entry name" value="DNA_glycosylase"/>
</dbReference>
<dbReference type="eggNOG" id="COG0122">
    <property type="taxonomic scope" value="Bacteria"/>
</dbReference>
<evidence type="ECO:0000256" key="9">
    <source>
        <dbReference type="ARBA" id="ARBA00044632"/>
    </source>
</evidence>
<dbReference type="Gene3D" id="1.10.340.30">
    <property type="entry name" value="Hypothetical protein, domain 2"/>
    <property type="match status" value="1"/>
</dbReference>
<organism evidence="11 12">
    <name type="scientific">Clostridium saccharobutylicum DSM 13864</name>
    <dbReference type="NCBI Taxonomy" id="1345695"/>
    <lineage>
        <taxon>Bacteria</taxon>
        <taxon>Bacillati</taxon>
        <taxon>Bacillota</taxon>
        <taxon>Clostridia</taxon>
        <taxon>Eubacteriales</taxon>
        <taxon>Clostridiaceae</taxon>
        <taxon>Clostridium</taxon>
    </lineage>
</organism>
<protein>
    <recommendedName>
        <fullName evidence="2">DNA-(apurinic or apyrimidinic site) lyase</fullName>
        <ecNumber evidence="2">4.2.99.18</ecNumber>
    </recommendedName>
</protein>
<dbReference type="GO" id="GO:0003684">
    <property type="term" value="F:damaged DNA binding"/>
    <property type="evidence" value="ECO:0007669"/>
    <property type="project" value="InterPro"/>
</dbReference>
<dbReference type="Gene3D" id="3.30.310.260">
    <property type="match status" value="1"/>
</dbReference>
<name>U5MPT5_CLOSA</name>
<dbReference type="SUPFAM" id="SSF55945">
    <property type="entry name" value="TATA-box binding protein-like"/>
    <property type="match status" value="1"/>
</dbReference>
<evidence type="ECO:0000313" key="12">
    <source>
        <dbReference type="Proteomes" id="UP000017118"/>
    </source>
</evidence>
<proteinExistence type="inferred from homology"/>
<evidence type="ECO:0000313" key="11">
    <source>
        <dbReference type="EMBL" id="AGX41412.1"/>
    </source>
</evidence>
<dbReference type="SMART" id="SM00478">
    <property type="entry name" value="ENDO3c"/>
    <property type="match status" value="1"/>
</dbReference>
<dbReference type="EC" id="4.2.99.18" evidence="2"/>
<dbReference type="Pfam" id="PF00730">
    <property type="entry name" value="HhH-GPD"/>
    <property type="match status" value="1"/>
</dbReference>
<dbReference type="GO" id="GO:0006289">
    <property type="term" value="P:nucleotide-excision repair"/>
    <property type="evidence" value="ECO:0007669"/>
    <property type="project" value="InterPro"/>
</dbReference>
<keyword evidence="7" id="KW-0511">Multifunctional enzyme</keyword>
<dbReference type="GeneID" id="55472925"/>
<keyword evidence="6 11" id="KW-0456">Lyase</keyword>